<dbReference type="AlphaFoldDB" id="A0A8H3Z611"/>
<dbReference type="Proteomes" id="UP000447873">
    <property type="component" value="Unassembled WGS sequence"/>
</dbReference>
<organism evidence="2 3">
    <name type="scientific">Venturia inaequalis</name>
    <name type="common">Apple scab fungus</name>
    <dbReference type="NCBI Taxonomy" id="5025"/>
    <lineage>
        <taxon>Eukaryota</taxon>
        <taxon>Fungi</taxon>
        <taxon>Dikarya</taxon>
        <taxon>Ascomycota</taxon>
        <taxon>Pezizomycotina</taxon>
        <taxon>Dothideomycetes</taxon>
        <taxon>Pleosporomycetidae</taxon>
        <taxon>Venturiales</taxon>
        <taxon>Venturiaceae</taxon>
        <taxon>Venturia</taxon>
    </lineage>
</organism>
<name>A0A8H3Z611_VENIN</name>
<reference evidence="2 3" key="1">
    <citation type="submission" date="2018-12" db="EMBL/GenBank/DDBJ databases">
        <title>Venturia inaequalis Genome Resource.</title>
        <authorList>
            <person name="Lichtner F.J."/>
        </authorList>
    </citation>
    <scope>NUCLEOTIDE SEQUENCE [LARGE SCALE GENOMIC DNA]</scope>
    <source>
        <strain evidence="2 3">120213</strain>
    </source>
</reference>
<dbReference type="CDD" id="cd18186">
    <property type="entry name" value="BTB_POZ_ZBTB_KLHL-like"/>
    <property type="match status" value="1"/>
</dbReference>
<protein>
    <recommendedName>
        <fullName evidence="1">BTB domain-containing protein</fullName>
    </recommendedName>
</protein>
<gene>
    <name evidence="2" type="ORF">EG328_008757</name>
</gene>
<dbReference type="PANTHER" id="PTHR47843:SF5">
    <property type="entry name" value="BTB_POZ DOMAIN PROTEIN"/>
    <property type="match status" value="1"/>
</dbReference>
<dbReference type="EMBL" id="WNWS01000050">
    <property type="protein sequence ID" value="KAE9984458.1"/>
    <property type="molecule type" value="Genomic_DNA"/>
</dbReference>
<feature type="domain" description="BTB" evidence="1">
    <location>
        <begin position="28"/>
        <end position="121"/>
    </location>
</feature>
<proteinExistence type="predicted"/>
<dbReference type="SUPFAM" id="SSF54695">
    <property type="entry name" value="POZ domain"/>
    <property type="match status" value="1"/>
</dbReference>
<dbReference type="PROSITE" id="PS50097">
    <property type="entry name" value="BTB"/>
    <property type="match status" value="1"/>
</dbReference>
<evidence type="ECO:0000259" key="1">
    <source>
        <dbReference type="PROSITE" id="PS50097"/>
    </source>
</evidence>
<dbReference type="InterPro" id="IPR011333">
    <property type="entry name" value="SKP1/BTB/POZ_sf"/>
</dbReference>
<dbReference type="PANTHER" id="PTHR47843">
    <property type="entry name" value="BTB DOMAIN-CONTAINING PROTEIN-RELATED"/>
    <property type="match status" value="1"/>
</dbReference>
<comment type="caution">
    <text evidence="2">The sequence shown here is derived from an EMBL/GenBank/DDBJ whole genome shotgun (WGS) entry which is preliminary data.</text>
</comment>
<dbReference type="InterPro" id="IPR000210">
    <property type="entry name" value="BTB/POZ_dom"/>
</dbReference>
<evidence type="ECO:0000313" key="3">
    <source>
        <dbReference type="Proteomes" id="UP000447873"/>
    </source>
</evidence>
<accession>A0A8H3Z611</accession>
<evidence type="ECO:0000313" key="2">
    <source>
        <dbReference type="EMBL" id="KAE9984458.1"/>
    </source>
</evidence>
<dbReference type="Pfam" id="PF00651">
    <property type="entry name" value="BTB"/>
    <property type="match status" value="1"/>
</dbReference>
<dbReference type="Gene3D" id="3.30.710.10">
    <property type="entry name" value="Potassium Channel Kv1.1, Chain A"/>
    <property type="match status" value="1"/>
</dbReference>
<sequence>MATEPTSNDPAATLKKGVASLLNSDEFSDFTFTCKDKVFKAHKAVVCPQSRFFYNACKKNTFKVGQKRPREIPAVHTLTHLCSSIPQAVQNTDLLQESETGNVDLSHDDPAAVEALYRYFYKCDYSELAKENPNAMLLHVHVYCLAHKYDIEALKSMAAKQFEDKAKTETIDAASFTPIVKDIYDNTDSKDELLRPASVKIAIENRVAIFKSDGGEFADMMEEIAAFGKDVFKAMSTDSLVAFRCPAQIYHFRIDMKAGSENYRHNPVCPYCALQHLVKLEPAQVACVTFVKQTCSCCRKVLECDPHASTVPKLWCAWCHGKKKFLGA</sequence>